<comment type="similarity">
    <text evidence="1">Belongs to the short-chain dehydrogenases/reductases (SDR) family.</text>
</comment>
<accession>A0A9Q9AY01</accession>
<name>A0A9Q9AY01_9PEZI</name>
<evidence type="ECO:0000313" key="4">
    <source>
        <dbReference type="Proteomes" id="UP001056384"/>
    </source>
</evidence>
<sequence>MSKEAVLVLGGSGHIGAAAIFAALNVGHRVLVPVRNQNSAAKLRRNLGARAGEVVEVFEADITTDLGLQSIIERVESGQLPQFQHVFASVGGDYTPLPLVEQTEEYFKAQMQISVGVNVAAFRVFVPWLNAKVGADSSFTVCTEAQGELGLYPINAIHQGALFSFSTAAAIESKDMPVRFNEVFLAFRVEVDADAAAHGVTRASDFALVYETVFKRHQHEGRPSQRKRARRHQGHQVGKKILIVRGRRMIALFRVDGRSTVAWILHKV</sequence>
<evidence type="ECO:0000313" key="3">
    <source>
        <dbReference type="EMBL" id="USW53982.1"/>
    </source>
</evidence>
<organism evidence="3 4">
    <name type="scientific">Septoria linicola</name>
    <dbReference type="NCBI Taxonomy" id="215465"/>
    <lineage>
        <taxon>Eukaryota</taxon>
        <taxon>Fungi</taxon>
        <taxon>Dikarya</taxon>
        <taxon>Ascomycota</taxon>
        <taxon>Pezizomycotina</taxon>
        <taxon>Dothideomycetes</taxon>
        <taxon>Dothideomycetidae</taxon>
        <taxon>Mycosphaerellales</taxon>
        <taxon>Mycosphaerellaceae</taxon>
        <taxon>Septoria</taxon>
    </lineage>
</organism>
<reference evidence="3" key="1">
    <citation type="submission" date="2022-06" db="EMBL/GenBank/DDBJ databases">
        <title>Complete genome sequences of two strains of the flax pathogen Septoria linicola.</title>
        <authorList>
            <person name="Lapalu N."/>
            <person name="Simon A."/>
            <person name="Demenou B."/>
            <person name="Paumier D."/>
            <person name="Guillot M.-P."/>
            <person name="Gout L."/>
            <person name="Valade R."/>
        </authorList>
    </citation>
    <scope>NUCLEOTIDE SEQUENCE</scope>
    <source>
        <strain evidence="3">SE15195</strain>
    </source>
</reference>
<gene>
    <name evidence="3" type="ORF">Slin15195_G073010</name>
</gene>
<evidence type="ECO:0000256" key="1">
    <source>
        <dbReference type="ARBA" id="ARBA00006484"/>
    </source>
</evidence>
<proteinExistence type="inferred from homology"/>
<dbReference type="SUPFAM" id="SSF51735">
    <property type="entry name" value="NAD(P)-binding Rossmann-fold domains"/>
    <property type="match status" value="1"/>
</dbReference>
<dbReference type="Gene3D" id="3.40.50.720">
    <property type="entry name" value="NAD(P)-binding Rossmann-like Domain"/>
    <property type="match status" value="1"/>
</dbReference>
<dbReference type="AlphaFoldDB" id="A0A9Q9AY01"/>
<dbReference type="PANTHER" id="PTHR43669:SF3">
    <property type="entry name" value="ALCOHOL DEHYDROGENASE, PUTATIVE (AFU_ORTHOLOGUE AFUA_3G03445)-RELATED"/>
    <property type="match status" value="1"/>
</dbReference>
<protein>
    <submittedName>
        <fullName evidence="3">NAD(P)-binding domain superfamily</fullName>
    </submittedName>
</protein>
<dbReference type="GO" id="GO:0016491">
    <property type="term" value="F:oxidoreductase activity"/>
    <property type="evidence" value="ECO:0007669"/>
    <property type="project" value="UniProtKB-KW"/>
</dbReference>
<evidence type="ECO:0000256" key="2">
    <source>
        <dbReference type="ARBA" id="ARBA00023002"/>
    </source>
</evidence>
<dbReference type="PANTHER" id="PTHR43669">
    <property type="entry name" value="5-KETO-D-GLUCONATE 5-REDUCTASE"/>
    <property type="match status" value="1"/>
</dbReference>
<keyword evidence="2" id="KW-0560">Oxidoreductase</keyword>
<keyword evidence="4" id="KW-1185">Reference proteome</keyword>
<dbReference type="InterPro" id="IPR036291">
    <property type="entry name" value="NAD(P)-bd_dom_sf"/>
</dbReference>
<dbReference type="Proteomes" id="UP001056384">
    <property type="component" value="Chromosome 5"/>
</dbReference>
<dbReference type="EMBL" id="CP099422">
    <property type="protein sequence ID" value="USW53982.1"/>
    <property type="molecule type" value="Genomic_DNA"/>
</dbReference>